<keyword evidence="9" id="KW-0175">Coiled coil</keyword>
<keyword evidence="3" id="KW-0597">Phosphoprotein</keyword>
<gene>
    <name evidence="13" type="ORF">J2S41_003580</name>
</gene>
<proteinExistence type="predicted"/>
<dbReference type="GO" id="GO:0016020">
    <property type="term" value="C:membrane"/>
    <property type="evidence" value="ECO:0007669"/>
    <property type="project" value="InterPro"/>
</dbReference>
<evidence type="ECO:0000256" key="9">
    <source>
        <dbReference type="SAM" id="Coils"/>
    </source>
</evidence>
<keyword evidence="8" id="KW-0902">Two-component regulatory system</keyword>
<evidence type="ECO:0000256" key="8">
    <source>
        <dbReference type="ARBA" id="ARBA00023012"/>
    </source>
</evidence>
<evidence type="ECO:0000256" key="7">
    <source>
        <dbReference type="ARBA" id="ARBA00022840"/>
    </source>
</evidence>
<keyword evidence="5" id="KW-0547">Nucleotide-binding</keyword>
<protein>
    <recommendedName>
        <fullName evidence="2">histidine kinase</fullName>
        <ecNumber evidence="2">2.7.13.3</ecNumber>
    </recommendedName>
</protein>
<feature type="transmembrane region" description="Helical" evidence="10">
    <location>
        <begin position="12"/>
        <end position="30"/>
    </location>
</feature>
<feature type="domain" description="Histidine kinase/HSP90-like ATPase" evidence="11">
    <location>
        <begin position="292"/>
        <end position="380"/>
    </location>
</feature>
<dbReference type="AlphaFoldDB" id="A0AAE3YPG7"/>
<evidence type="ECO:0000256" key="5">
    <source>
        <dbReference type="ARBA" id="ARBA00022741"/>
    </source>
</evidence>
<dbReference type="GO" id="GO:0005524">
    <property type="term" value="F:ATP binding"/>
    <property type="evidence" value="ECO:0007669"/>
    <property type="project" value="UniProtKB-KW"/>
</dbReference>
<evidence type="ECO:0000313" key="13">
    <source>
        <dbReference type="EMBL" id="MDR7276802.1"/>
    </source>
</evidence>
<dbReference type="InterPro" id="IPR036890">
    <property type="entry name" value="HATPase_C_sf"/>
</dbReference>
<feature type="transmembrane region" description="Helical" evidence="10">
    <location>
        <begin position="36"/>
        <end position="54"/>
    </location>
</feature>
<feature type="transmembrane region" description="Helical" evidence="10">
    <location>
        <begin position="89"/>
        <end position="114"/>
    </location>
</feature>
<evidence type="ECO:0000256" key="6">
    <source>
        <dbReference type="ARBA" id="ARBA00022777"/>
    </source>
</evidence>
<evidence type="ECO:0000256" key="1">
    <source>
        <dbReference type="ARBA" id="ARBA00000085"/>
    </source>
</evidence>
<keyword evidence="10" id="KW-0812">Transmembrane</keyword>
<evidence type="ECO:0000256" key="10">
    <source>
        <dbReference type="SAM" id="Phobius"/>
    </source>
</evidence>
<reference evidence="13" key="1">
    <citation type="submission" date="2023-07" db="EMBL/GenBank/DDBJ databases">
        <title>Sequencing the genomes of 1000 actinobacteria strains.</title>
        <authorList>
            <person name="Klenk H.-P."/>
        </authorList>
    </citation>
    <scope>NUCLEOTIDE SEQUENCE</scope>
    <source>
        <strain evidence="13">DSM 44707</strain>
    </source>
</reference>
<feature type="transmembrane region" description="Helical" evidence="10">
    <location>
        <begin position="126"/>
        <end position="148"/>
    </location>
</feature>
<comment type="catalytic activity">
    <reaction evidence="1">
        <text>ATP + protein L-histidine = ADP + protein N-phospho-L-histidine.</text>
        <dbReference type="EC" id="2.7.13.3"/>
    </reaction>
</comment>
<evidence type="ECO:0000259" key="12">
    <source>
        <dbReference type="Pfam" id="PF07730"/>
    </source>
</evidence>
<evidence type="ECO:0000256" key="4">
    <source>
        <dbReference type="ARBA" id="ARBA00022679"/>
    </source>
</evidence>
<dbReference type="Pfam" id="PF02518">
    <property type="entry name" value="HATPase_c"/>
    <property type="match status" value="1"/>
</dbReference>
<comment type="caution">
    <text evidence="13">The sequence shown here is derived from an EMBL/GenBank/DDBJ whole genome shotgun (WGS) entry which is preliminary data.</text>
</comment>
<evidence type="ECO:0000256" key="2">
    <source>
        <dbReference type="ARBA" id="ARBA00012438"/>
    </source>
</evidence>
<dbReference type="PANTHER" id="PTHR24421:SF10">
    <property type="entry name" value="NITRATE_NITRITE SENSOR PROTEIN NARQ"/>
    <property type="match status" value="1"/>
</dbReference>
<name>A0AAE3YPG7_9ACTN</name>
<organism evidence="13 14">
    <name type="scientific">Catenuloplanes atrovinosus</name>
    <dbReference type="NCBI Taxonomy" id="137266"/>
    <lineage>
        <taxon>Bacteria</taxon>
        <taxon>Bacillati</taxon>
        <taxon>Actinomycetota</taxon>
        <taxon>Actinomycetes</taxon>
        <taxon>Micromonosporales</taxon>
        <taxon>Micromonosporaceae</taxon>
        <taxon>Catenuloplanes</taxon>
    </lineage>
</organism>
<dbReference type="SUPFAM" id="SSF55874">
    <property type="entry name" value="ATPase domain of HSP90 chaperone/DNA topoisomerase II/histidine kinase"/>
    <property type="match status" value="1"/>
</dbReference>
<feature type="domain" description="Signal transduction histidine kinase subgroup 3 dimerisation and phosphoacceptor" evidence="12">
    <location>
        <begin position="183"/>
        <end position="250"/>
    </location>
</feature>
<keyword evidence="7" id="KW-0067">ATP-binding</keyword>
<dbReference type="InterPro" id="IPR011712">
    <property type="entry name" value="Sig_transdc_His_kin_sub3_dim/P"/>
</dbReference>
<accession>A0AAE3YPG7</accession>
<dbReference type="PANTHER" id="PTHR24421">
    <property type="entry name" value="NITRATE/NITRITE SENSOR PROTEIN NARX-RELATED"/>
    <property type="match status" value="1"/>
</dbReference>
<keyword evidence="14" id="KW-1185">Reference proteome</keyword>
<dbReference type="InterPro" id="IPR050482">
    <property type="entry name" value="Sensor_HK_TwoCompSys"/>
</dbReference>
<feature type="coiled-coil region" evidence="9">
    <location>
        <begin position="151"/>
        <end position="191"/>
    </location>
</feature>
<dbReference type="GO" id="GO:0000155">
    <property type="term" value="F:phosphorelay sensor kinase activity"/>
    <property type="evidence" value="ECO:0007669"/>
    <property type="project" value="InterPro"/>
</dbReference>
<dbReference type="RefSeq" id="WP_310369017.1">
    <property type="nucleotide sequence ID" value="NZ_JAVDYB010000001.1"/>
</dbReference>
<dbReference type="Gene3D" id="3.30.565.10">
    <property type="entry name" value="Histidine kinase-like ATPase, C-terminal domain"/>
    <property type="match status" value="1"/>
</dbReference>
<dbReference type="Gene3D" id="1.20.5.1930">
    <property type="match status" value="1"/>
</dbReference>
<keyword evidence="4" id="KW-0808">Transferase</keyword>
<evidence type="ECO:0000313" key="14">
    <source>
        <dbReference type="Proteomes" id="UP001183643"/>
    </source>
</evidence>
<dbReference type="CDD" id="cd16917">
    <property type="entry name" value="HATPase_UhpB-NarQ-NarX-like"/>
    <property type="match status" value="1"/>
</dbReference>
<dbReference type="EMBL" id="JAVDYB010000001">
    <property type="protein sequence ID" value="MDR7276802.1"/>
    <property type="molecule type" value="Genomic_DNA"/>
</dbReference>
<dbReference type="Proteomes" id="UP001183643">
    <property type="component" value="Unassembled WGS sequence"/>
</dbReference>
<sequence>MSTRRLPPLLEDAGLGVLTTAAVLIAIAVADEPGARPPDAGSAAIAVLLGVLLLGRRRWPLGVLLAGGVALMGYYVAEYPGIPPALPLAAALYSAAAFARLRWAALVAGGFLVLELLMRHHILGQPWLPALAATVTDGSLLMVVVLLGETIRSRRVRLAEAQERLVRAEAAREQEAARRVAEERLRIAREVHDVLGHTIAAITVQAGLADDVLDSRPDEARVALRAIRSTARQAMTELRTAVGLLRGPASLAPPPGLDGIAALAEVARAAGLEATVVTAGEPAPVPGPVALTAYRIIQEALTNTVRHAGAHRVRIDLRYAPGTLDVEVTDDGRGAGAAPPDGPGVGLRGMAERAAVVGGALSAGPRPGGGFRVHARLPVAGGEEAA</sequence>
<dbReference type="InterPro" id="IPR003594">
    <property type="entry name" value="HATPase_dom"/>
</dbReference>
<dbReference type="EC" id="2.7.13.3" evidence="2"/>
<keyword evidence="10" id="KW-1133">Transmembrane helix</keyword>
<evidence type="ECO:0000256" key="3">
    <source>
        <dbReference type="ARBA" id="ARBA00022553"/>
    </source>
</evidence>
<evidence type="ECO:0000259" key="11">
    <source>
        <dbReference type="Pfam" id="PF02518"/>
    </source>
</evidence>
<keyword evidence="10" id="KW-0472">Membrane</keyword>
<dbReference type="Pfam" id="PF07730">
    <property type="entry name" value="HisKA_3"/>
    <property type="match status" value="1"/>
</dbReference>
<dbReference type="GO" id="GO:0046983">
    <property type="term" value="F:protein dimerization activity"/>
    <property type="evidence" value="ECO:0007669"/>
    <property type="project" value="InterPro"/>
</dbReference>
<keyword evidence="6 13" id="KW-0418">Kinase</keyword>
<feature type="transmembrane region" description="Helical" evidence="10">
    <location>
        <begin position="61"/>
        <end position="77"/>
    </location>
</feature>